<comment type="subcellular location">
    <subcellularLocation>
        <location evidence="1">Cell membrane</location>
        <topology evidence="1">Peripheral membrane protein</topology>
    </subcellularLocation>
</comment>
<evidence type="ECO:0000256" key="6">
    <source>
        <dbReference type="ARBA" id="ARBA00022741"/>
    </source>
</evidence>
<name>A0A9X3CPA9_9VIBR</name>
<dbReference type="EMBL" id="JAKRRY010000017">
    <property type="protein sequence ID" value="MCW8347067.1"/>
    <property type="molecule type" value="Genomic_DNA"/>
</dbReference>
<dbReference type="GO" id="GO:0016887">
    <property type="term" value="F:ATP hydrolysis activity"/>
    <property type="evidence" value="ECO:0007669"/>
    <property type="project" value="InterPro"/>
</dbReference>
<feature type="domain" description="ABC transporter" evidence="10">
    <location>
        <begin position="10"/>
        <end position="245"/>
    </location>
</feature>
<dbReference type="SUPFAM" id="SSF52540">
    <property type="entry name" value="P-loop containing nucleoside triphosphate hydrolases"/>
    <property type="match status" value="2"/>
</dbReference>
<comment type="caution">
    <text evidence="11">The sequence shown here is derived from an EMBL/GenBank/DDBJ whole genome shotgun (WGS) entry which is preliminary data.</text>
</comment>
<evidence type="ECO:0000256" key="5">
    <source>
        <dbReference type="ARBA" id="ARBA00022737"/>
    </source>
</evidence>
<dbReference type="InterPro" id="IPR003439">
    <property type="entry name" value="ABC_transporter-like_ATP-bd"/>
</dbReference>
<evidence type="ECO:0000256" key="1">
    <source>
        <dbReference type="ARBA" id="ARBA00004202"/>
    </source>
</evidence>
<evidence type="ECO:0000313" key="12">
    <source>
        <dbReference type="Proteomes" id="UP001155587"/>
    </source>
</evidence>
<dbReference type="CDD" id="cd03216">
    <property type="entry name" value="ABC_Carb_Monos_I"/>
    <property type="match status" value="1"/>
</dbReference>
<evidence type="ECO:0000256" key="7">
    <source>
        <dbReference type="ARBA" id="ARBA00022840"/>
    </source>
</evidence>
<keyword evidence="2" id="KW-0813">Transport</keyword>
<feature type="domain" description="ABC transporter" evidence="10">
    <location>
        <begin position="256"/>
        <end position="497"/>
    </location>
</feature>
<dbReference type="GO" id="GO:0005524">
    <property type="term" value="F:ATP binding"/>
    <property type="evidence" value="ECO:0007669"/>
    <property type="project" value="UniProtKB-KW"/>
</dbReference>
<evidence type="ECO:0000256" key="3">
    <source>
        <dbReference type="ARBA" id="ARBA00022475"/>
    </source>
</evidence>
<accession>A0A9X3CPA9</accession>
<dbReference type="InterPro" id="IPR017871">
    <property type="entry name" value="ABC_transporter-like_CS"/>
</dbReference>
<keyword evidence="8" id="KW-1278">Translocase</keyword>
<evidence type="ECO:0000313" key="11">
    <source>
        <dbReference type="EMBL" id="MCW8347067.1"/>
    </source>
</evidence>
<organism evidence="11 12">
    <name type="scientific">Vibrio qingdaonensis</name>
    <dbReference type="NCBI Taxonomy" id="2829491"/>
    <lineage>
        <taxon>Bacteria</taxon>
        <taxon>Pseudomonadati</taxon>
        <taxon>Pseudomonadota</taxon>
        <taxon>Gammaproteobacteria</taxon>
        <taxon>Vibrionales</taxon>
        <taxon>Vibrionaceae</taxon>
        <taxon>Vibrio</taxon>
    </lineage>
</organism>
<evidence type="ECO:0000256" key="9">
    <source>
        <dbReference type="ARBA" id="ARBA00023136"/>
    </source>
</evidence>
<keyword evidence="5" id="KW-0677">Repeat</keyword>
<keyword evidence="9" id="KW-0472">Membrane</keyword>
<dbReference type="Pfam" id="PF00005">
    <property type="entry name" value="ABC_tran"/>
    <property type="match status" value="2"/>
</dbReference>
<dbReference type="Proteomes" id="UP001155587">
    <property type="component" value="Unassembled WGS sequence"/>
</dbReference>
<evidence type="ECO:0000256" key="2">
    <source>
        <dbReference type="ARBA" id="ARBA00022448"/>
    </source>
</evidence>
<dbReference type="PANTHER" id="PTHR43790">
    <property type="entry name" value="CARBOHYDRATE TRANSPORT ATP-BINDING PROTEIN MG119-RELATED"/>
    <property type="match status" value="1"/>
</dbReference>
<dbReference type="SMART" id="SM00382">
    <property type="entry name" value="AAA"/>
    <property type="match status" value="2"/>
</dbReference>
<dbReference type="AlphaFoldDB" id="A0A9X3CPA9"/>
<dbReference type="PANTHER" id="PTHR43790:SF3">
    <property type="entry name" value="D-ALLOSE IMPORT ATP-BINDING PROTEIN ALSA-RELATED"/>
    <property type="match status" value="1"/>
</dbReference>
<dbReference type="Gene3D" id="3.40.50.300">
    <property type="entry name" value="P-loop containing nucleotide triphosphate hydrolases"/>
    <property type="match status" value="2"/>
</dbReference>
<dbReference type="InterPro" id="IPR050107">
    <property type="entry name" value="ABC_carbohydrate_import_ATPase"/>
</dbReference>
<dbReference type="InterPro" id="IPR027417">
    <property type="entry name" value="P-loop_NTPase"/>
</dbReference>
<keyword evidence="6" id="KW-0547">Nucleotide-binding</keyword>
<dbReference type="RefSeq" id="WP_265675598.1">
    <property type="nucleotide sequence ID" value="NZ_JAKRRY010000017.1"/>
</dbReference>
<dbReference type="CDD" id="cd03215">
    <property type="entry name" value="ABC_Carb_Monos_II"/>
    <property type="match status" value="1"/>
</dbReference>
<keyword evidence="3" id="KW-1003">Cell membrane</keyword>
<gene>
    <name evidence="11" type="ORF">MD535_13760</name>
</gene>
<evidence type="ECO:0000256" key="4">
    <source>
        <dbReference type="ARBA" id="ARBA00022597"/>
    </source>
</evidence>
<dbReference type="PROSITE" id="PS50893">
    <property type="entry name" value="ABC_TRANSPORTER_2"/>
    <property type="match status" value="2"/>
</dbReference>
<evidence type="ECO:0000256" key="8">
    <source>
        <dbReference type="ARBA" id="ARBA00022967"/>
    </source>
</evidence>
<reference evidence="11" key="1">
    <citation type="submission" date="2022-02" db="EMBL/GenBank/DDBJ databases">
        <title>Vibrio sp. nov, a new bacterium isolated from seawater.</title>
        <authorList>
            <person name="Yuan Y."/>
        </authorList>
    </citation>
    <scope>NUCLEOTIDE SEQUENCE</scope>
    <source>
        <strain evidence="11">ZSDZ65</strain>
    </source>
</reference>
<sequence>MNSHNSTPALSIEGLIKDYPGVRAVNDVSFSIERSTVHCLIGENGAGKSTLVKMITGAIQPTQGTMKVNGRDYKPTGTQSARESGIATLFQELHVVDELTVLENLTLGMEQSRFGFLIKSDLEHRVIDTLATIEPSIDPYARVSTLGVAQKQIIEIARAASSGANVIIMDEPTAALSEREVERLFTVIRRLQEQSVTVIYISHKLDEILALGDQVTVMRDGKHIATKPMPEVKGRAELIDMMIGRSIMHDYSPRDAITNDVFLAAQRLNNHRLKNVSFDIKKGEIVGFYGLVGAGKTEIARAIFGADKVSGTIRLNGKDVGNSPKEAIAAGIALVPEERRTQGLFTNLTIRENIPVMNLPRMSDFGVFRENDELNAAMDYVEKLSIATSSIEKHTEKLSGGNQQKVVIAKCLFSQAKLLLLDEPTRGVDVGAKKEIYDLVKNLADEGNSVAVFSTELEEILGVCDRIFLLYDGALVSEIQNGPNVDTNYILNAATGGLEEAV</sequence>
<proteinExistence type="predicted"/>
<protein>
    <submittedName>
        <fullName evidence="11">Sugar ABC transporter ATP-binding protein</fullName>
    </submittedName>
</protein>
<evidence type="ECO:0000259" key="10">
    <source>
        <dbReference type="PROSITE" id="PS50893"/>
    </source>
</evidence>
<dbReference type="InterPro" id="IPR003593">
    <property type="entry name" value="AAA+_ATPase"/>
</dbReference>
<dbReference type="PROSITE" id="PS00211">
    <property type="entry name" value="ABC_TRANSPORTER_1"/>
    <property type="match status" value="1"/>
</dbReference>
<keyword evidence="12" id="KW-1185">Reference proteome</keyword>
<dbReference type="FunFam" id="3.40.50.300:FF:000127">
    <property type="entry name" value="Ribose import ATP-binding protein RbsA"/>
    <property type="match status" value="1"/>
</dbReference>
<keyword evidence="7 11" id="KW-0067">ATP-binding</keyword>
<keyword evidence="4" id="KW-0762">Sugar transport</keyword>
<dbReference type="GO" id="GO:0005886">
    <property type="term" value="C:plasma membrane"/>
    <property type="evidence" value="ECO:0007669"/>
    <property type="project" value="UniProtKB-SubCell"/>
</dbReference>